<evidence type="ECO:0000256" key="7">
    <source>
        <dbReference type="ARBA" id="ARBA00023118"/>
    </source>
</evidence>
<dbReference type="PANTHER" id="PTHR34047:SF7">
    <property type="entry name" value="RNA-DIRECTED DNA POLYMERASE"/>
    <property type="match status" value="1"/>
</dbReference>
<comment type="catalytic activity">
    <reaction evidence="9">
        <text>DNA(n) + a 2'-deoxyribonucleoside 5'-triphosphate = DNA(n+1) + diphosphate</text>
        <dbReference type="Rhea" id="RHEA:22508"/>
        <dbReference type="Rhea" id="RHEA-COMP:17339"/>
        <dbReference type="Rhea" id="RHEA-COMP:17340"/>
        <dbReference type="ChEBI" id="CHEBI:33019"/>
        <dbReference type="ChEBI" id="CHEBI:61560"/>
        <dbReference type="ChEBI" id="CHEBI:173112"/>
        <dbReference type="EC" id="2.7.7.49"/>
    </reaction>
</comment>
<evidence type="ECO:0000256" key="8">
    <source>
        <dbReference type="ARBA" id="ARBA00034120"/>
    </source>
</evidence>
<keyword evidence="2" id="KW-0808">Transferase</keyword>
<dbReference type="AlphaFoldDB" id="A0A093U485"/>
<evidence type="ECO:0000256" key="1">
    <source>
        <dbReference type="ARBA" id="ARBA00012493"/>
    </source>
</evidence>
<dbReference type="PANTHER" id="PTHR34047">
    <property type="entry name" value="NUCLEAR INTRON MATURASE 1, MITOCHONDRIAL-RELATED"/>
    <property type="match status" value="1"/>
</dbReference>
<gene>
    <name evidence="11" type="ORF">KP22_16745</name>
</gene>
<dbReference type="InterPro" id="IPR051083">
    <property type="entry name" value="GrpII_Intron_Splice-Mob/Def"/>
</dbReference>
<dbReference type="GO" id="GO:0051607">
    <property type="term" value="P:defense response to virus"/>
    <property type="evidence" value="ECO:0007669"/>
    <property type="project" value="UniProtKB-KW"/>
</dbReference>
<evidence type="ECO:0000256" key="6">
    <source>
        <dbReference type="ARBA" id="ARBA00022918"/>
    </source>
</evidence>
<keyword evidence="4" id="KW-0479">Metal-binding</keyword>
<evidence type="ECO:0000256" key="3">
    <source>
        <dbReference type="ARBA" id="ARBA00022695"/>
    </source>
</evidence>
<keyword evidence="3" id="KW-0548">Nucleotidyltransferase</keyword>
<dbReference type="PROSITE" id="PS50878">
    <property type="entry name" value="RT_POL"/>
    <property type="match status" value="1"/>
</dbReference>
<dbReference type="GO" id="GO:0046872">
    <property type="term" value="F:metal ion binding"/>
    <property type="evidence" value="ECO:0007669"/>
    <property type="project" value="UniProtKB-KW"/>
</dbReference>
<keyword evidence="6 11" id="KW-0695">RNA-directed DNA polymerase</keyword>
<dbReference type="InterPro" id="IPR043502">
    <property type="entry name" value="DNA/RNA_pol_sf"/>
</dbReference>
<dbReference type="NCBIfam" id="NF038237">
    <property type="entry name" value="retron_Ec67_fus"/>
    <property type="match status" value="1"/>
</dbReference>
<evidence type="ECO:0000313" key="11">
    <source>
        <dbReference type="EMBL" id="KFX03058.1"/>
    </source>
</evidence>
<dbReference type="EC" id="2.7.7.49" evidence="1"/>
<keyword evidence="7" id="KW-0051">Antiviral defense</keyword>
<dbReference type="Pfam" id="PF00078">
    <property type="entry name" value="RVT_1"/>
    <property type="match status" value="1"/>
</dbReference>
<dbReference type="InterPro" id="IPR000123">
    <property type="entry name" value="Reverse_transcriptase_msDNA"/>
</dbReference>
<evidence type="ECO:0000256" key="9">
    <source>
        <dbReference type="ARBA" id="ARBA00048173"/>
    </source>
</evidence>
<dbReference type="PRINTS" id="PR00866">
    <property type="entry name" value="RNADNAPOLMS"/>
</dbReference>
<evidence type="ECO:0000256" key="2">
    <source>
        <dbReference type="ARBA" id="ARBA00022679"/>
    </source>
</evidence>
<dbReference type="InterPro" id="IPR053543">
    <property type="entry name" value="Bacterial_RT"/>
</dbReference>
<dbReference type="SUPFAM" id="SSF56672">
    <property type="entry name" value="DNA/RNA polymerases"/>
    <property type="match status" value="1"/>
</dbReference>
<comment type="similarity">
    <text evidence="8">Belongs to the bacterial reverse transcriptase family.</text>
</comment>
<evidence type="ECO:0000259" key="10">
    <source>
        <dbReference type="PROSITE" id="PS50878"/>
    </source>
</evidence>
<protein>
    <recommendedName>
        <fullName evidence="1">RNA-directed DNA polymerase</fullName>
        <ecNumber evidence="1">2.7.7.49</ecNumber>
    </recommendedName>
</protein>
<dbReference type="GO" id="GO:0003723">
    <property type="term" value="F:RNA binding"/>
    <property type="evidence" value="ECO:0007669"/>
    <property type="project" value="InterPro"/>
</dbReference>
<evidence type="ECO:0000256" key="5">
    <source>
        <dbReference type="ARBA" id="ARBA00022842"/>
    </source>
</evidence>
<dbReference type="RefSeq" id="WP_039325225.1">
    <property type="nucleotide sequence ID" value="NZ_JQHM01000010.1"/>
</dbReference>
<reference evidence="11 12" key="1">
    <citation type="submission" date="2014-08" db="EMBL/GenBank/DDBJ databases">
        <title>Genome sequences of NCPPB Pectobacterium isolates.</title>
        <authorList>
            <person name="Glover R.H."/>
            <person name="Sapp M."/>
            <person name="Elphinstone J."/>
        </authorList>
    </citation>
    <scope>NUCLEOTIDE SEQUENCE [LARGE SCALE GENOMIC DNA]</scope>
    <source>
        <strain evidence="11 12">NCPPB 2795</strain>
    </source>
</reference>
<dbReference type="Proteomes" id="UP000032874">
    <property type="component" value="Unassembled WGS sequence"/>
</dbReference>
<organism evidence="11 12">
    <name type="scientific">Pectobacterium betavasculorum</name>
    <dbReference type="NCBI Taxonomy" id="55207"/>
    <lineage>
        <taxon>Bacteria</taxon>
        <taxon>Pseudomonadati</taxon>
        <taxon>Pseudomonadota</taxon>
        <taxon>Gammaproteobacteria</taxon>
        <taxon>Enterobacterales</taxon>
        <taxon>Pectobacteriaceae</taxon>
        <taxon>Pectobacterium</taxon>
    </lineage>
</organism>
<comment type="caution">
    <text evidence="11">The sequence shown here is derived from an EMBL/GenBank/DDBJ whole genome shotgun (WGS) entry which is preliminary data.</text>
</comment>
<dbReference type="InterPro" id="IPR000477">
    <property type="entry name" value="RT_dom"/>
</dbReference>
<evidence type="ECO:0000256" key="4">
    <source>
        <dbReference type="ARBA" id="ARBA00022723"/>
    </source>
</evidence>
<feature type="domain" description="Reverse transcriptase" evidence="10">
    <location>
        <begin position="27"/>
        <end position="261"/>
    </location>
</feature>
<sequence length="572" mass="66266">MTTQLARLKLCFSKPDFARLLELDPVFLTRVVYMRDTEKLYTDFTILKKNKTQRVISAPDEELKEIQRKISDLLLDCLTTIRNENKSNNKLSHGFELGKNIITNAERHKSKKWVLNIDLSNFFDQFNYGRVSGYFIKNKFFELHSNIANLIAKIACYKNKLPQGSPCSPVISNLILQSLDQRLNNICKKNGCTYSRYADDITISTNKKKFPKAIVSNHSDKEVNLNNGFIKEILRAGFSINNDKTRLRFNTLRQEVTGLTVNSKISVDDKYSRRVRSMVHKLFLSGEYTLIDKKTREPRFGTINEIQGMLGFVDSIDKYNNNLPNNSKHMPNKRERLLADFIYFTRFHFNTKLTVITEGKTDITYLRVALNSLCKKYPSLIEKKKSYKGEINDYKFSFFIKNAKTKFLLKLEDGSSHIKNFIKDYDRNIEKYKADGGVNPVIIILDNDSGSTGSGDIFSLLLSNVFPNIKLSREDIRKVDWLWVTKNLYVIFTPLKDGQDSSLEDLFDTKTLATTLNGKVFNKTNKDCKPNEYGKEYFAKHVVLKNKDTIDFKNFIKIFDSIEEIIKHHSKK</sequence>
<keyword evidence="5" id="KW-0460">Magnesium</keyword>
<name>A0A093U485_9GAMM</name>
<dbReference type="eggNOG" id="COG3344">
    <property type="taxonomic scope" value="Bacteria"/>
</dbReference>
<proteinExistence type="inferred from homology"/>
<evidence type="ECO:0000313" key="12">
    <source>
        <dbReference type="Proteomes" id="UP000032874"/>
    </source>
</evidence>
<dbReference type="GO" id="GO:0003964">
    <property type="term" value="F:RNA-directed DNA polymerase activity"/>
    <property type="evidence" value="ECO:0007669"/>
    <property type="project" value="UniProtKB-KW"/>
</dbReference>
<accession>A0A093U485</accession>
<dbReference type="CDD" id="cd03487">
    <property type="entry name" value="RT_Bac_retron_II"/>
    <property type="match status" value="1"/>
</dbReference>
<dbReference type="EMBL" id="JQHM01000010">
    <property type="protein sequence ID" value="KFX03058.1"/>
    <property type="molecule type" value="Genomic_DNA"/>
</dbReference>